<evidence type="ECO:0000313" key="1">
    <source>
        <dbReference type="EMBL" id="AXR08279.1"/>
    </source>
</evidence>
<keyword evidence="2" id="KW-1185">Reference proteome</keyword>
<dbReference type="OrthoDB" id="5587008at2"/>
<dbReference type="Proteomes" id="UP000262073">
    <property type="component" value="Chromosome"/>
</dbReference>
<organism evidence="1 2">
    <name type="scientific">Salinimonas sediminis</name>
    <dbReference type="NCBI Taxonomy" id="2303538"/>
    <lineage>
        <taxon>Bacteria</taxon>
        <taxon>Pseudomonadati</taxon>
        <taxon>Pseudomonadota</taxon>
        <taxon>Gammaproteobacteria</taxon>
        <taxon>Alteromonadales</taxon>
        <taxon>Alteromonadaceae</taxon>
        <taxon>Alteromonas/Salinimonas group</taxon>
        <taxon>Salinimonas</taxon>
    </lineage>
</organism>
<dbReference type="AlphaFoldDB" id="A0A346NRX2"/>
<reference evidence="1 2" key="1">
    <citation type="submission" date="2018-08" db="EMBL/GenBank/DDBJ databases">
        <title>Salinimonas sediminis sp. nov., a piezophilic bacterium isolated from a deep-sea sediment sample from the New Britain Trench.</title>
        <authorList>
            <person name="Cao J."/>
        </authorList>
    </citation>
    <scope>NUCLEOTIDE SEQUENCE [LARGE SCALE GENOMIC DNA]</scope>
    <source>
        <strain evidence="1 2">N102</strain>
    </source>
</reference>
<sequence length="163" mass="18647">MAKSRFSSRAMNNVVIFAMLFMILLFNLDSFLPTTGSPQDQPLVPEHEYLLRIEQDHYRLERVGQVWRQSQLESPIDTSPEAQFSAWQRGYLAPTDRVPATIANGQAYIVILWLAGKSDGLVYAFHPGPTHTYVQVNNQWFVLKDTTLPQLLPWNKPFDAALK</sequence>
<proteinExistence type="predicted"/>
<evidence type="ECO:0000313" key="2">
    <source>
        <dbReference type="Proteomes" id="UP000262073"/>
    </source>
</evidence>
<dbReference type="RefSeq" id="WP_117318524.1">
    <property type="nucleotide sequence ID" value="NZ_CP031769.1"/>
</dbReference>
<dbReference type="EMBL" id="CP031769">
    <property type="protein sequence ID" value="AXR08279.1"/>
    <property type="molecule type" value="Genomic_DNA"/>
</dbReference>
<dbReference type="KEGG" id="salm:D0Y50_19125"/>
<gene>
    <name evidence="1" type="ORF">D0Y50_19125</name>
</gene>
<accession>A0A346NRX2</accession>
<name>A0A346NRX2_9ALTE</name>
<protein>
    <submittedName>
        <fullName evidence="1">Uncharacterized protein</fullName>
    </submittedName>
</protein>